<feature type="compositionally biased region" description="Polar residues" evidence="1">
    <location>
        <begin position="40"/>
        <end position="53"/>
    </location>
</feature>
<sequence>MASSTTDSRRMPRRDSSTARGTRSPSQRPRLLRASATEPAITTSNASRDALANSYSSRRATELLRVAYISGGSSPDALTRATSRATSPISTRPPPPPMYDSLGRHSELSSSPISNPDGFDELRDSYSHSHSQRYFSFPSFDLYEPPHQEEDKEAHMKSP</sequence>
<dbReference type="VEuPathDB" id="FungiDB:SMAC_07019"/>
<dbReference type="AlphaFoldDB" id="A0A8S8ZTG9"/>
<feature type="compositionally biased region" description="Basic and acidic residues" evidence="1">
    <location>
        <begin position="7"/>
        <end position="17"/>
    </location>
</feature>
<feature type="region of interest" description="Disordered" evidence="1">
    <location>
        <begin position="138"/>
        <end position="159"/>
    </location>
</feature>
<accession>A0A8S8ZTG9</accession>
<feature type="compositionally biased region" description="Low complexity" evidence="1">
    <location>
        <begin position="79"/>
        <end position="90"/>
    </location>
</feature>
<evidence type="ECO:0000313" key="2">
    <source>
        <dbReference type="EMBL" id="KAA8634147.1"/>
    </source>
</evidence>
<gene>
    <name evidence="2" type="ORF">SMACR_07019</name>
</gene>
<dbReference type="Proteomes" id="UP000433876">
    <property type="component" value="Unassembled WGS sequence"/>
</dbReference>
<reference evidence="2 3" key="1">
    <citation type="submission" date="2017-07" db="EMBL/GenBank/DDBJ databases">
        <title>Genome sequence of the Sordaria macrospora wild type strain R19027.</title>
        <authorList>
            <person name="Nowrousian M."/>
            <person name="Teichert I."/>
            <person name="Kueck U."/>
        </authorList>
    </citation>
    <scope>NUCLEOTIDE SEQUENCE [LARGE SCALE GENOMIC DNA]</scope>
    <source>
        <strain evidence="2 3">R19027</strain>
        <tissue evidence="2">Mycelium</tissue>
    </source>
</reference>
<evidence type="ECO:0000256" key="1">
    <source>
        <dbReference type="SAM" id="MobiDB-lite"/>
    </source>
</evidence>
<feature type="compositionally biased region" description="Polar residues" evidence="1">
    <location>
        <begin position="18"/>
        <end position="27"/>
    </location>
</feature>
<evidence type="ECO:0000313" key="3">
    <source>
        <dbReference type="Proteomes" id="UP000433876"/>
    </source>
</evidence>
<comment type="caution">
    <text evidence="2">The sequence shown here is derived from an EMBL/GenBank/DDBJ whole genome shotgun (WGS) entry which is preliminary data.</text>
</comment>
<protein>
    <submittedName>
        <fullName evidence="2">Uncharacterized protein</fullName>
    </submittedName>
</protein>
<feature type="compositionally biased region" description="Basic and acidic residues" evidence="1">
    <location>
        <begin position="144"/>
        <end position="159"/>
    </location>
</feature>
<name>A0A8S8ZTG9_SORMA</name>
<dbReference type="OMA" id="YSAQQDH"/>
<dbReference type="EMBL" id="NMPR01000026">
    <property type="protein sequence ID" value="KAA8634147.1"/>
    <property type="molecule type" value="Genomic_DNA"/>
</dbReference>
<proteinExistence type="predicted"/>
<feature type="region of interest" description="Disordered" evidence="1">
    <location>
        <begin position="70"/>
        <end position="125"/>
    </location>
</feature>
<feature type="region of interest" description="Disordered" evidence="1">
    <location>
        <begin position="1"/>
        <end position="53"/>
    </location>
</feature>
<organism evidence="2 3">
    <name type="scientific">Sordaria macrospora</name>
    <dbReference type="NCBI Taxonomy" id="5147"/>
    <lineage>
        <taxon>Eukaryota</taxon>
        <taxon>Fungi</taxon>
        <taxon>Dikarya</taxon>
        <taxon>Ascomycota</taxon>
        <taxon>Pezizomycotina</taxon>
        <taxon>Sordariomycetes</taxon>
        <taxon>Sordariomycetidae</taxon>
        <taxon>Sordariales</taxon>
        <taxon>Sordariaceae</taxon>
        <taxon>Sordaria</taxon>
    </lineage>
</organism>